<evidence type="ECO:0000313" key="2">
    <source>
        <dbReference type="Proteomes" id="UP000175994"/>
    </source>
</evidence>
<sequence length="30" mass="3428">MEKIIEVNDVSKTFKHKNAVNNVSFHVNKG</sequence>
<dbReference type="InterPro" id="IPR027417">
    <property type="entry name" value="P-loop_NTPase"/>
</dbReference>
<dbReference type="Proteomes" id="UP000175994">
    <property type="component" value="Unassembled WGS sequence"/>
</dbReference>
<dbReference type="SUPFAM" id="SSF52540">
    <property type="entry name" value="P-loop containing nucleoside triphosphate hydrolases"/>
    <property type="match status" value="1"/>
</dbReference>
<evidence type="ECO:0000313" key="1">
    <source>
        <dbReference type="EMBL" id="OFC89008.1"/>
    </source>
</evidence>
<proteinExistence type="predicted"/>
<reference evidence="1 2" key="1">
    <citation type="submission" date="2016-04" db="EMBL/GenBank/DDBJ databases">
        <title>Bacillus thuringiensis and Bacillus weihenstephanensis as novel biocontrol agents of wilt causing Verticillium species.</title>
        <authorList>
            <person name="Hollensteiner J."/>
            <person name="Wemheuer F."/>
            <person name="Harting R."/>
            <person name="Kolarzyk A."/>
            <person name="Diaz-Valerio S."/>
            <person name="Poehlein A."/>
            <person name="Brzuszkiewicz E."/>
            <person name="Nesemann K."/>
            <person name="Braus-Stromeyer S."/>
            <person name="Braus G."/>
            <person name="Daniel R."/>
            <person name="Liesegang H."/>
        </authorList>
    </citation>
    <scope>NUCLEOTIDE SEQUENCE [LARGE SCALE GENOMIC DNA]</scope>
    <source>
        <strain evidence="1 2">GOE4</strain>
    </source>
</reference>
<protein>
    <submittedName>
        <fullName evidence="1">Uncharacterized protein</fullName>
    </submittedName>
</protein>
<gene>
    <name evidence="1" type="ORF">BTGOE4_57770</name>
</gene>
<name>A0A9X5MZY1_BACTU</name>
<dbReference type="EMBL" id="LXLI01000036">
    <property type="protein sequence ID" value="OFC89008.1"/>
    <property type="molecule type" value="Genomic_DNA"/>
</dbReference>
<comment type="caution">
    <text evidence="1">The sequence shown here is derived from an EMBL/GenBank/DDBJ whole genome shotgun (WGS) entry which is preliminary data.</text>
</comment>
<accession>A0A9X5MZY1</accession>
<organism evidence="1 2">
    <name type="scientific">Bacillus thuringiensis</name>
    <dbReference type="NCBI Taxonomy" id="1428"/>
    <lineage>
        <taxon>Bacteria</taxon>
        <taxon>Bacillati</taxon>
        <taxon>Bacillota</taxon>
        <taxon>Bacilli</taxon>
        <taxon>Bacillales</taxon>
        <taxon>Bacillaceae</taxon>
        <taxon>Bacillus</taxon>
        <taxon>Bacillus cereus group</taxon>
    </lineage>
</organism>
<dbReference type="AlphaFoldDB" id="A0A9X5MZY1"/>